<evidence type="ECO:0000313" key="3">
    <source>
        <dbReference type="EMBL" id="KAL2265176.1"/>
    </source>
</evidence>
<dbReference type="PANTHER" id="PTHR35394">
    <property type="entry name" value="DUF3176 DOMAIN-CONTAINING PROTEIN"/>
    <property type="match status" value="1"/>
</dbReference>
<feature type="transmembrane region" description="Helical" evidence="2">
    <location>
        <begin position="495"/>
        <end position="517"/>
    </location>
</feature>
<dbReference type="InterPro" id="IPR021514">
    <property type="entry name" value="DUF3176"/>
</dbReference>
<dbReference type="GeneID" id="98127613"/>
<feature type="transmembrane region" description="Helical" evidence="2">
    <location>
        <begin position="36"/>
        <end position="60"/>
    </location>
</feature>
<gene>
    <name evidence="3" type="ORF">VTJ83DRAFT_6276</name>
</gene>
<evidence type="ECO:0000256" key="2">
    <source>
        <dbReference type="SAM" id="Phobius"/>
    </source>
</evidence>
<dbReference type="EMBL" id="JAZGUE010000006">
    <property type="protein sequence ID" value="KAL2265176.1"/>
    <property type="molecule type" value="Genomic_DNA"/>
</dbReference>
<keyword evidence="2" id="KW-1133">Transmembrane helix</keyword>
<keyword evidence="2" id="KW-0812">Transmembrane</keyword>
<feature type="region of interest" description="Disordered" evidence="1">
    <location>
        <begin position="1"/>
        <end position="26"/>
    </location>
</feature>
<feature type="transmembrane region" description="Helical" evidence="2">
    <location>
        <begin position="138"/>
        <end position="156"/>
    </location>
</feature>
<protein>
    <submittedName>
        <fullName evidence="3">Uncharacterized protein</fullName>
    </submittedName>
</protein>
<dbReference type="Proteomes" id="UP001600064">
    <property type="component" value="Unassembled WGS sequence"/>
</dbReference>
<evidence type="ECO:0000256" key="1">
    <source>
        <dbReference type="SAM" id="MobiDB-lite"/>
    </source>
</evidence>
<organism evidence="3 4">
    <name type="scientific">Remersonia thermophila</name>
    <dbReference type="NCBI Taxonomy" id="72144"/>
    <lineage>
        <taxon>Eukaryota</taxon>
        <taxon>Fungi</taxon>
        <taxon>Dikarya</taxon>
        <taxon>Ascomycota</taxon>
        <taxon>Pezizomycotina</taxon>
        <taxon>Sordariomycetes</taxon>
        <taxon>Sordariomycetidae</taxon>
        <taxon>Sordariales</taxon>
        <taxon>Sordariales incertae sedis</taxon>
        <taxon>Remersonia</taxon>
    </lineage>
</organism>
<dbReference type="PANTHER" id="PTHR35394:SF5">
    <property type="entry name" value="DUF3176 DOMAIN-CONTAINING PROTEIN"/>
    <property type="match status" value="1"/>
</dbReference>
<reference evidence="3 4" key="1">
    <citation type="journal article" date="2024" name="Commun. Biol.">
        <title>Comparative genomic analysis of thermophilic fungi reveals convergent evolutionary adaptations and gene losses.</title>
        <authorList>
            <person name="Steindorff A.S."/>
            <person name="Aguilar-Pontes M.V."/>
            <person name="Robinson A.J."/>
            <person name="Andreopoulos B."/>
            <person name="LaButti K."/>
            <person name="Kuo A."/>
            <person name="Mondo S."/>
            <person name="Riley R."/>
            <person name="Otillar R."/>
            <person name="Haridas S."/>
            <person name="Lipzen A."/>
            <person name="Grimwood J."/>
            <person name="Schmutz J."/>
            <person name="Clum A."/>
            <person name="Reid I.D."/>
            <person name="Moisan M.C."/>
            <person name="Butler G."/>
            <person name="Nguyen T.T.M."/>
            <person name="Dewar K."/>
            <person name="Conant G."/>
            <person name="Drula E."/>
            <person name="Henrissat B."/>
            <person name="Hansel C."/>
            <person name="Singer S."/>
            <person name="Hutchinson M.I."/>
            <person name="de Vries R.P."/>
            <person name="Natvig D.O."/>
            <person name="Powell A.J."/>
            <person name="Tsang A."/>
            <person name="Grigoriev I.V."/>
        </authorList>
    </citation>
    <scope>NUCLEOTIDE SEQUENCE [LARGE SCALE GENOMIC DNA]</scope>
    <source>
        <strain evidence="3 4">ATCC 22073</strain>
    </source>
</reference>
<name>A0ABR4D5R8_9PEZI</name>
<keyword evidence="2" id="KW-0472">Membrane</keyword>
<sequence>MEYDAQQEPKRHRTEALFEPDAGEQPSKWERTPWGWWWEILMTLGSLASMAAIMAILGAMRDRPLTDWSFFLELSATLAIFSTASNTAAASAVASCISQGKWLHFLKPRRLADLDLIEEAAGGPYGAVMLLLKRPKTLVSLGAFVTIIALAYDTFIQQIVEFSPEEIFVDNATAVLGLTHYYNGGAGIIGHLGGVINVSPMTADIRMQGAVYRGLFGLGSAPVLNCSTACEWPGTYVSLGFAATCADVTAATLDAHGNATAVWSRDRYIGGGKNMNLTTPGGVALDGSFAATHWQTIISTGARPRMEGHRAETTGPEPTSLGAELVRVAVLRIKSDPISYWITDPYTNMEIVECDIDLVAYRYTNVTYAGGQLAVGHRELVRLQPGTLVRHRSGRGIYDVDFNQPGLPPLSARAPDLSAVELLFNSTRFAGNIYNGLSTPNPPRGMGDAFRQGDMARTFQAMVDSMTDQLRSNLSDPAAVTGRSAETVVFVRVRWAYLALPAFVTLASAVFTALTIVRSSRVPGLPLWMNSTTAALSFDVRFPEGEAALAGGELPVGRLGTGIRTMKELERYSDGIKVVIDLPQEAGVGGYRNGYSGV</sequence>
<dbReference type="RefSeq" id="XP_070863903.1">
    <property type="nucleotide sequence ID" value="XM_071012969.1"/>
</dbReference>
<evidence type="ECO:0000313" key="4">
    <source>
        <dbReference type="Proteomes" id="UP001600064"/>
    </source>
</evidence>
<dbReference type="Pfam" id="PF11374">
    <property type="entry name" value="DUF3176"/>
    <property type="match status" value="1"/>
</dbReference>
<proteinExistence type="predicted"/>
<keyword evidence="4" id="KW-1185">Reference proteome</keyword>
<accession>A0ABR4D5R8</accession>
<comment type="caution">
    <text evidence="3">The sequence shown here is derived from an EMBL/GenBank/DDBJ whole genome shotgun (WGS) entry which is preliminary data.</text>
</comment>